<comment type="caution">
    <text evidence="1">The sequence shown here is derived from an EMBL/GenBank/DDBJ whole genome shotgun (WGS) entry which is preliminary data.</text>
</comment>
<evidence type="ECO:0000313" key="1">
    <source>
        <dbReference type="EMBL" id="NHZ91136.1"/>
    </source>
</evidence>
<proteinExistence type="predicted"/>
<gene>
    <name evidence="1" type="ORF">F2P45_19250</name>
</gene>
<accession>A0ABX0NWQ5</accession>
<evidence type="ECO:0000313" key="2">
    <source>
        <dbReference type="Proteomes" id="UP000609726"/>
    </source>
</evidence>
<sequence length="137" mass="14681">MQQHDYVPPEEFGGSAAAVLRCLRELVELTGQESTAGPPVLELQFDEIVTLTSLAADAAQPFLCVSVHLPRRTLVAAAAPPLASPGYPGGEWLWDASEGRYIILHNIGIEQLADETSLLDAIMDARDKAGAWLLSVS</sequence>
<keyword evidence="2" id="KW-1185">Reference proteome</keyword>
<name>A0ABX0NWQ5_9BURK</name>
<reference evidence="1 2" key="1">
    <citation type="submission" date="2019-10" db="EMBL/GenBank/DDBJ databases">
        <title>Taxonomy of Antarctic Massilia spp.: description of Massilia rubra sp. nov., Massilia aquatica sp. nov., Massilia mucilaginosa sp. nov., Massilia frigida sp. nov. isolated from streams, lakes and regoliths.</title>
        <authorList>
            <person name="Holochova P."/>
            <person name="Sedlacek I."/>
            <person name="Kralova S."/>
            <person name="Maslanova I."/>
            <person name="Busse H.-J."/>
            <person name="Stankova E."/>
            <person name="Vrbovska V."/>
            <person name="Kovarovic V."/>
            <person name="Bartak M."/>
            <person name="Svec P."/>
            <person name="Pantucek R."/>
        </authorList>
    </citation>
    <scope>NUCLEOTIDE SEQUENCE [LARGE SCALE GENOMIC DNA]</scope>
    <source>
        <strain evidence="1 2">CCM 8733</strain>
    </source>
</reference>
<organism evidence="1 2">
    <name type="scientific">Massilia mucilaginosa</name>
    <dbReference type="NCBI Taxonomy" id="2609282"/>
    <lineage>
        <taxon>Bacteria</taxon>
        <taxon>Pseudomonadati</taxon>
        <taxon>Pseudomonadota</taxon>
        <taxon>Betaproteobacteria</taxon>
        <taxon>Burkholderiales</taxon>
        <taxon>Oxalobacteraceae</taxon>
        <taxon>Telluria group</taxon>
        <taxon>Massilia</taxon>
    </lineage>
</organism>
<dbReference type="EMBL" id="WHJH01000025">
    <property type="protein sequence ID" value="NHZ91136.1"/>
    <property type="molecule type" value="Genomic_DNA"/>
</dbReference>
<protein>
    <submittedName>
        <fullName evidence="1">Uncharacterized protein</fullName>
    </submittedName>
</protein>
<dbReference type="RefSeq" id="WP_166878682.1">
    <property type="nucleotide sequence ID" value="NZ_WHJH01000025.1"/>
</dbReference>
<dbReference type="Proteomes" id="UP000609726">
    <property type="component" value="Unassembled WGS sequence"/>
</dbReference>